<protein>
    <submittedName>
        <fullName evidence="1">Hydrolase</fullName>
    </submittedName>
</protein>
<dbReference type="OrthoDB" id="332706at2"/>
<dbReference type="AlphaFoldDB" id="A0A5E4V4T1"/>
<evidence type="ECO:0000313" key="1">
    <source>
        <dbReference type="EMBL" id="VVE07258.1"/>
    </source>
</evidence>
<dbReference type="GeneID" id="300404477"/>
<sequence>MSKTTANSAGLSTEARARNLYDLGSTTIFAHAGDPRFAYALYVPKAITQPGHRVELVVVVHGTGRQFTNYRDAFAEFGRWQDCLILCPLFPVGVRGDGNPGGFKHLAEGDIRYDEVLLNMVDEVGRKYETSFDKFALFGYSGGGQFVNRFGYLHPERLWALSIGAPGSVTLLDTQQNWWVGIGDIEQRYGKAFDLETLRRVPVHMVVGKADIETWEITHREGGPHYMPGANSAGANRQERLASLRDSFERAGVDVTFDVIDNMPHDGMQSVPAVQDFLADVLRKKRAAA</sequence>
<dbReference type="GO" id="GO:0016787">
    <property type="term" value="F:hydrolase activity"/>
    <property type="evidence" value="ECO:0007669"/>
    <property type="project" value="UniProtKB-KW"/>
</dbReference>
<gene>
    <name evidence="1" type="ORF">PPN31114_02449</name>
</gene>
<proteinExistence type="predicted"/>
<dbReference type="SUPFAM" id="SSF53474">
    <property type="entry name" value="alpha/beta-Hydrolases"/>
    <property type="match status" value="1"/>
</dbReference>
<keyword evidence="2" id="KW-1185">Reference proteome</keyword>
<reference evidence="1 2" key="1">
    <citation type="submission" date="2019-08" db="EMBL/GenBank/DDBJ databases">
        <authorList>
            <person name="Peeters C."/>
        </authorList>
    </citation>
    <scope>NUCLEOTIDE SEQUENCE [LARGE SCALE GENOMIC DNA]</scope>
    <source>
        <strain evidence="1 2">LMG 31114</strain>
    </source>
</reference>
<organism evidence="1 2">
    <name type="scientific">Pandoraea pneumonica</name>
    <dbReference type="NCBI Taxonomy" id="2508299"/>
    <lineage>
        <taxon>Bacteria</taxon>
        <taxon>Pseudomonadati</taxon>
        <taxon>Pseudomonadota</taxon>
        <taxon>Betaproteobacteria</taxon>
        <taxon>Burkholderiales</taxon>
        <taxon>Burkholderiaceae</taxon>
        <taxon>Pandoraea</taxon>
    </lineage>
</organism>
<dbReference type="EMBL" id="CABPSK010000002">
    <property type="protein sequence ID" value="VVE07258.1"/>
    <property type="molecule type" value="Genomic_DNA"/>
</dbReference>
<name>A0A5E4V4T1_9BURK</name>
<dbReference type="InterPro" id="IPR029058">
    <property type="entry name" value="AB_hydrolase_fold"/>
</dbReference>
<dbReference type="RefSeq" id="WP_150679740.1">
    <property type="nucleotide sequence ID" value="NZ_CABPSK010000002.1"/>
</dbReference>
<evidence type="ECO:0000313" key="2">
    <source>
        <dbReference type="Proteomes" id="UP000366945"/>
    </source>
</evidence>
<dbReference type="Gene3D" id="3.40.50.1820">
    <property type="entry name" value="alpha/beta hydrolase"/>
    <property type="match status" value="1"/>
</dbReference>
<accession>A0A5E4V4T1</accession>
<dbReference type="Proteomes" id="UP000366945">
    <property type="component" value="Unassembled WGS sequence"/>
</dbReference>
<keyword evidence="1" id="KW-0378">Hydrolase</keyword>